<dbReference type="EMBL" id="PFEV01000139">
    <property type="protein sequence ID" value="PIV70857.1"/>
    <property type="molecule type" value="Genomic_DNA"/>
</dbReference>
<comment type="caution">
    <text evidence="1">The sequence shown here is derived from an EMBL/GenBank/DDBJ whole genome shotgun (WGS) entry which is preliminary data.</text>
</comment>
<feature type="non-terminal residue" evidence="1">
    <location>
        <position position="134"/>
    </location>
</feature>
<dbReference type="Proteomes" id="UP000228762">
    <property type="component" value="Unassembled WGS sequence"/>
</dbReference>
<evidence type="ECO:0000313" key="2">
    <source>
        <dbReference type="Proteomes" id="UP000228762"/>
    </source>
</evidence>
<sequence length="134" mass="15773">MLYLIILLVVLDLGIIFLLSRKRADSSGEIKDKLIELSVELRHMKDEFPKNREENSKNLHQTREELAHSLQVFGEQLKYLSTVTTQSLDKMTKTIENRLKQIQDDTNVKLEKMRETVDEKLQNTLNKRLSESFR</sequence>
<organism evidence="1 2">
    <name type="scientific">Candidatus Roizmanbacteria bacterium CG17_big_fil_post_rev_8_21_14_2_50_39_7</name>
    <dbReference type="NCBI Taxonomy" id="1974858"/>
    <lineage>
        <taxon>Bacteria</taxon>
        <taxon>Candidatus Roizmaniibacteriota</taxon>
    </lineage>
</organism>
<gene>
    <name evidence="1" type="ORF">COW57_02935</name>
</gene>
<proteinExistence type="predicted"/>
<name>A0A2M7EJV4_9BACT</name>
<dbReference type="AlphaFoldDB" id="A0A2M7EJV4"/>
<evidence type="ECO:0000313" key="1">
    <source>
        <dbReference type="EMBL" id="PIV70857.1"/>
    </source>
</evidence>
<reference evidence="2" key="1">
    <citation type="submission" date="2017-09" db="EMBL/GenBank/DDBJ databases">
        <title>Depth-based differentiation of microbial function through sediment-hosted aquifers and enrichment of novel symbionts in the deep terrestrial subsurface.</title>
        <authorList>
            <person name="Probst A.J."/>
            <person name="Ladd B."/>
            <person name="Jarett J.K."/>
            <person name="Geller-Mcgrath D.E."/>
            <person name="Sieber C.M.K."/>
            <person name="Emerson J.B."/>
            <person name="Anantharaman K."/>
            <person name="Thomas B.C."/>
            <person name="Malmstrom R."/>
            <person name="Stieglmeier M."/>
            <person name="Klingl A."/>
            <person name="Woyke T."/>
            <person name="Ryan C.M."/>
            <person name="Banfield J.F."/>
        </authorList>
    </citation>
    <scope>NUCLEOTIDE SEQUENCE [LARGE SCALE GENOMIC DNA]</scope>
</reference>
<protein>
    <submittedName>
        <fullName evidence="1">DNA recombination protein RmuC</fullName>
    </submittedName>
</protein>
<accession>A0A2M7EJV4</accession>